<evidence type="ECO:0000256" key="6">
    <source>
        <dbReference type="ARBA" id="ARBA00022996"/>
    </source>
</evidence>
<protein>
    <recommendedName>
        <fullName evidence="3">Outer capsid protein VP2</fullName>
    </recommendedName>
</protein>
<sequence length="987" mass="114493">MESLDVIVFHGDDGFDKIFVSDYLIALNTHQGGNKDWSKITSLVGANTLELLQTPATGILTKAGSPDYRITVPSALNYGIRRYDMKKEKEKSKGGIGAGRELWMSEKDFESLMLTDSNNQKIKAGVDFTGRRVQIQLQQTDVLIHPRMLETLSIITVGVGKKGCDHTRSDVMYERVYQGDLHIMAGTCFDIDQSIQLNIIGEVGVNRHERQLALGGVQRVGDKIFTKRFQTADQQKVLHMTVASNLYPEKAALYDGQRGASVKVKEGFELDAESRALDEIAIEWKRHPTGARTSDILRLCTRKGKREGYTDPQGAERLHARLLQNFSRFLGANTQEIRNIRAEDKSDGEIFAATLMVITSDSMERTIWSEEKYSVLRGIYLYCREKLGPIYYTLRKDFRWRIRDRYTDRTKCWNVCDQRQYFMNRYNYYDLRLEAGNTIYKWKVEKIEQEAKTNQDEGYPYKKFDGEEEDDPDVIVHSIDAEKYNTFMQRIINNGWQEKDGIGQIMEERSGIENFYFTKDAYIDDRGFLVLPPYYDKKIKSTLYQSSFHVRRVTITSPGTEDPWVIKTADKEISEERTWLLPLDHIVDTVPCLRGQGLSDVEQQTSGRFNEIINDIKKDEQLKAFFPDEINEEDYCPAKTVLKYVSLRKRIHVFSVLKWFMPVERLREFIGSDDYEYVGEDHTQVFQLEQEIERRHSYTSIVLYVIELGYERIVNMYTDEQIRVLQEILRSNEEGSRNDWIQKNLPCFYECFKKVPLAKKVEDVVPLVLYQALVLSTYPRAANQNKSHPLFLFEKDKLRIVPINTSNQRGDYELMRGLYIMRFHYGFKARRNDLEADLLSVIKKVWEYWERLSSDPVALDDARRIRKELIKAHIYGYCGIIQTAATFVLPITSPKKGFIVLAISQDIVKLADLQNVIRAQYHDIANYIIGICGVTLGRQGHMEAIMCENIQGRQLKKVVLGHKMELLHIKFPGRVFENHEIITKLVN</sequence>
<comment type="similarity">
    <text evidence="2">Belongs to the orbivirus VP2 family.</text>
</comment>
<dbReference type="Pfam" id="PF00898">
    <property type="entry name" value="Orbi_VP2"/>
    <property type="match status" value="1"/>
</dbReference>
<dbReference type="EMBL" id="AM745018">
    <property type="protein sequence ID" value="CAN89114.1"/>
    <property type="molecule type" value="Genomic_RNA"/>
</dbReference>
<comment type="subcellular location">
    <subcellularLocation>
        <location evidence="1">Virion</location>
    </subcellularLocation>
</comment>
<dbReference type="InterPro" id="IPR001742">
    <property type="entry name" value="Capsid_VP2_Orbivir"/>
</dbReference>
<evidence type="ECO:0000313" key="7">
    <source>
        <dbReference type="EMBL" id="CAN89114.1"/>
    </source>
</evidence>
<proteinExistence type="inferred from homology"/>
<dbReference type="GO" id="GO:0005198">
    <property type="term" value="F:structural molecule activity"/>
    <property type="evidence" value="ECO:0007669"/>
    <property type="project" value="InterPro"/>
</dbReference>
<reference evidence="7" key="1">
    <citation type="journal article" date="2009" name="Virus Res.">
        <title>Genetic and phylogenetic analysis of the outer-coat proteins VP2 and VP5 of epizootic haemorrhagic disease virus (EHDV): Comparison of genetic and serological data to characterise the EHDV serogroup.</title>
        <authorList>
            <person name="Anthony S.J."/>
            <person name="Maan S."/>
            <person name="Maan N."/>
            <person name="Kgosana L."/>
            <person name="Bachanek-Bankowska K."/>
            <person name="Batten C."/>
            <person name="Darpel K.E."/>
            <person name="Sutton G."/>
            <person name="Attoui H."/>
            <person name="Mertens P.P."/>
        </authorList>
    </citation>
    <scope>NUCLEOTIDE SEQUENCE</scope>
    <source>
        <strain evidence="7">IbAr 33853</strain>
    </source>
</reference>
<evidence type="ECO:0000256" key="2">
    <source>
        <dbReference type="ARBA" id="ARBA00008722"/>
    </source>
</evidence>
<evidence type="ECO:0000256" key="1">
    <source>
        <dbReference type="ARBA" id="ARBA00004328"/>
    </source>
</evidence>
<gene>
    <name evidence="7" type="primary">VP2</name>
</gene>
<keyword evidence="6" id="KW-1153">Inner capsid protein</keyword>
<dbReference type="GO" id="GO:0039625">
    <property type="term" value="C:viral inner capsid"/>
    <property type="evidence" value="ECO:0007669"/>
    <property type="project" value="UniProtKB-KW"/>
</dbReference>
<evidence type="ECO:0000256" key="3">
    <source>
        <dbReference type="ARBA" id="ARBA00015347"/>
    </source>
</evidence>
<organism evidence="7">
    <name type="scientific">Epizootic hemorrhagic disease virus</name>
    <name type="common">serotype 4 / strain IbAr 33853</name>
    <dbReference type="NCBI Taxonomy" id="449136"/>
    <lineage>
        <taxon>Viruses</taxon>
        <taxon>Riboviria</taxon>
        <taxon>Orthornavirae</taxon>
        <taxon>Duplornaviricota</taxon>
        <taxon>Resentoviricetes</taxon>
        <taxon>Reovirales</taxon>
        <taxon>Sedoreoviridae</taxon>
        <taxon>Orbivirus</taxon>
        <taxon>Orbivirus ruminantium</taxon>
        <taxon>Epizootic hemorrhagic disease virus</taxon>
    </lineage>
</organism>
<evidence type="ECO:0000256" key="4">
    <source>
        <dbReference type="ARBA" id="ARBA00022561"/>
    </source>
</evidence>
<accession>C8TE95</accession>
<keyword evidence="5" id="KW-0946">Virion</keyword>
<keyword evidence="4" id="KW-0167">Capsid protein</keyword>
<evidence type="ECO:0000256" key="5">
    <source>
        <dbReference type="ARBA" id="ARBA00022844"/>
    </source>
</evidence>
<name>C8TE95_9REOV</name>